<dbReference type="GO" id="GO:0009097">
    <property type="term" value="P:isoleucine biosynthetic process"/>
    <property type="evidence" value="ECO:0007669"/>
    <property type="project" value="UniProtKB-KW"/>
</dbReference>
<feature type="domain" description="ACT-like" evidence="15">
    <location>
        <begin position="92"/>
        <end position="163"/>
    </location>
</feature>
<organism evidence="16 17">
    <name type="scientific">Trapa natans</name>
    <name type="common">Water chestnut</name>
    <dbReference type="NCBI Taxonomy" id="22666"/>
    <lineage>
        <taxon>Eukaryota</taxon>
        <taxon>Viridiplantae</taxon>
        <taxon>Streptophyta</taxon>
        <taxon>Embryophyta</taxon>
        <taxon>Tracheophyta</taxon>
        <taxon>Spermatophyta</taxon>
        <taxon>Magnoliopsida</taxon>
        <taxon>eudicotyledons</taxon>
        <taxon>Gunneridae</taxon>
        <taxon>Pentapetalae</taxon>
        <taxon>rosids</taxon>
        <taxon>malvids</taxon>
        <taxon>Myrtales</taxon>
        <taxon>Lythraceae</taxon>
        <taxon>Trapa</taxon>
    </lineage>
</organism>
<dbReference type="PANTHER" id="PTHR48078:SF11">
    <property type="entry name" value="THREONINE DEHYDRATASE, MITOCHONDRIAL"/>
    <property type="match status" value="1"/>
</dbReference>
<evidence type="ECO:0000256" key="9">
    <source>
        <dbReference type="ARBA" id="ARBA00022624"/>
    </source>
</evidence>
<evidence type="ECO:0000256" key="1">
    <source>
        <dbReference type="ARBA" id="ARBA00001274"/>
    </source>
</evidence>
<gene>
    <name evidence="16" type="ORF">SAY86_025049</name>
</gene>
<keyword evidence="7" id="KW-0150">Chloroplast</keyword>
<dbReference type="InterPro" id="IPR050147">
    <property type="entry name" value="Ser/Thr_Dehydratase"/>
</dbReference>
<keyword evidence="8" id="KW-0028">Amino-acid biosynthesis</keyword>
<dbReference type="GO" id="GO:0006565">
    <property type="term" value="P:L-serine catabolic process"/>
    <property type="evidence" value="ECO:0007669"/>
    <property type="project" value="TreeGrafter"/>
</dbReference>
<evidence type="ECO:0000256" key="5">
    <source>
        <dbReference type="ARBA" id="ARBA00010869"/>
    </source>
</evidence>
<comment type="pathway">
    <text evidence="4">Amino-acid biosynthesis; L-isoleucine biosynthesis; 2-oxobutanoate from L-threonine: step 1/1.</text>
</comment>
<evidence type="ECO:0000313" key="17">
    <source>
        <dbReference type="Proteomes" id="UP001346149"/>
    </source>
</evidence>
<name>A0AAN7RC12_TRANT</name>
<comment type="caution">
    <text evidence="16">The sequence shown here is derived from an EMBL/GenBank/DDBJ whole genome shotgun (WGS) entry which is preliminary data.</text>
</comment>
<comment type="subcellular location">
    <subcellularLocation>
        <location evidence="3">Plastid</location>
        <location evidence="3">Chloroplast</location>
    </subcellularLocation>
</comment>
<accession>A0AAN7RC12</accession>
<dbReference type="CDD" id="cd04907">
    <property type="entry name" value="ACT_ThrD-I_2"/>
    <property type="match status" value="1"/>
</dbReference>
<dbReference type="FunFam" id="3.40.1020.10:FF:000003">
    <property type="entry name" value="Threonine dehydratase"/>
    <property type="match status" value="1"/>
</dbReference>
<keyword evidence="14" id="KW-0100">Branched-chain amino acid biosynthesis</keyword>
<dbReference type="Pfam" id="PF00585">
    <property type="entry name" value="Thr_dehydrat_C"/>
    <property type="match status" value="2"/>
</dbReference>
<sequence length="173" mass="20088">MPEKAGSFKQFCEQVGSINITEFKYRSNSDKEAVVLYRVGVHRVSELEQMEERMKAANLMTYNLTENDLVKDHLRYLLLFRWGGRLNLQNEVLCRFVFPERPGALMKFLDACSPRWNISLFHYRGEGETGANVLVGIQIPHSEMNESHERASNVGYDYALLTDDEAFRLLMHH</sequence>
<dbReference type="EC" id="4.3.1.19" evidence="6"/>
<dbReference type="PROSITE" id="PS51672">
    <property type="entry name" value="ACT_LIKE"/>
    <property type="match status" value="2"/>
</dbReference>
<comment type="cofactor">
    <cofactor evidence="2">
        <name>pyridoxal 5'-phosphate</name>
        <dbReference type="ChEBI" id="CHEBI:597326"/>
    </cofactor>
</comment>
<dbReference type="Proteomes" id="UP001346149">
    <property type="component" value="Unassembled WGS sequence"/>
</dbReference>
<dbReference type="GO" id="GO:0003941">
    <property type="term" value="F:L-serine ammonia-lyase activity"/>
    <property type="evidence" value="ECO:0007669"/>
    <property type="project" value="TreeGrafter"/>
</dbReference>
<keyword evidence="17" id="KW-1185">Reference proteome</keyword>
<evidence type="ECO:0000256" key="7">
    <source>
        <dbReference type="ARBA" id="ARBA00022528"/>
    </source>
</evidence>
<keyword evidence="9" id="KW-0412">Isoleucine biosynthesis</keyword>
<evidence type="ECO:0000256" key="4">
    <source>
        <dbReference type="ARBA" id="ARBA00004810"/>
    </source>
</evidence>
<feature type="domain" description="ACT-like" evidence="15">
    <location>
        <begin position="1"/>
        <end position="66"/>
    </location>
</feature>
<dbReference type="Gene3D" id="3.40.1020.10">
    <property type="entry name" value="Biosynthetic Threonine Deaminase, Domain 3"/>
    <property type="match status" value="1"/>
</dbReference>
<keyword evidence="11" id="KW-0677">Repeat</keyword>
<dbReference type="SUPFAM" id="SSF55021">
    <property type="entry name" value="ACT-like"/>
    <property type="match status" value="2"/>
</dbReference>
<dbReference type="GO" id="GO:0004794">
    <property type="term" value="F:threonine deaminase activity"/>
    <property type="evidence" value="ECO:0007669"/>
    <property type="project" value="UniProtKB-EC"/>
</dbReference>
<dbReference type="EMBL" id="JAXQNO010000004">
    <property type="protein sequence ID" value="KAK4799684.1"/>
    <property type="molecule type" value="Genomic_DNA"/>
</dbReference>
<evidence type="ECO:0000259" key="15">
    <source>
        <dbReference type="PROSITE" id="PS51672"/>
    </source>
</evidence>
<dbReference type="GO" id="GO:0009507">
    <property type="term" value="C:chloroplast"/>
    <property type="evidence" value="ECO:0007669"/>
    <property type="project" value="UniProtKB-SubCell"/>
</dbReference>
<keyword evidence="12" id="KW-0663">Pyridoxal phosphate</keyword>
<evidence type="ECO:0000256" key="2">
    <source>
        <dbReference type="ARBA" id="ARBA00001933"/>
    </source>
</evidence>
<evidence type="ECO:0000313" key="16">
    <source>
        <dbReference type="EMBL" id="KAK4799684.1"/>
    </source>
</evidence>
<keyword evidence="10" id="KW-0934">Plastid</keyword>
<comment type="catalytic activity">
    <reaction evidence="1">
        <text>L-threonine = 2-oxobutanoate + NH4(+)</text>
        <dbReference type="Rhea" id="RHEA:22108"/>
        <dbReference type="ChEBI" id="CHEBI:16763"/>
        <dbReference type="ChEBI" id="CHEBI:28938"/>
        <dbReference type="ChEBI" id="CHEBI:57926"/>
        <dbReference type="EC" id="4.3.1.19"/>
    </reaction>
</comment>
<reference evidence="16 17" key="1">
    <citation type="journal article" date="2023" name="Hortic Res">
        <title>Pangenome of water caltrop reveals structural variations and asymmetric subgenome divergence after allopolyploidization.</title>
        <authorList>
            <person name="Zhang X."/>
            <person name="Chen Y."/>
            <person name="Wang L."/>
            <person name="Yuan Y."/>
            <person name="Fang M."/>
            <person name="Shi L."/>
            <person name="Lu R."/>
            <person name="Comes H.P."/>
            <person name="Ma Y."/>
            <person name="Chen Y."/>
            <person name="Huang G."/>
            <person name="Zhou Y."/>
            <person name="Zheng Z."/>
            <person name="Qiu Y."/>
        </authorList>
    </citation>
    <scope>NUCLEOTIDE SEQUENCE [LARGE SCALE GENOMIC DNA]</scope>
    <source>
        <strain evidence="16">F231</strain>
    </source>
</reference>
<dbReference type="GO" id="GO:0006567">
    <property type="term" value="P:L-threonine catabolic process"/>
    <property type="evidence" value="ECO:0007669"/>
    <property type="project" value="TreeGrafter"/>
</dbReference>
<dbReference type="AlphaFoldDB" id="A0AAN7RC12"/>
<protein>
    <recommendedName>
        <fullName evidence="6">threonine ammonia-lyase</fullName>
        <ecNumber evidence="6">4.3.1.19</ecNumber>
    </recommendedName>
</protein>
<dbReference type="InterPro" id="IPR001721">
    <property type="entry name" value="TD_ACT-like"/>
</dbReference>
<evidence type="ECO:0000256" key="11">
    <source>
        <dbReference type="ARBA" id="ARBA00022737"/>
    </source>
</evidence>
<evidence type="ECO:0000256" key="6">
    <source>
        <dbReference type="ARBA" id="ARBA00012096"/>
    </source>
</evidence>
<dbReference type="PANTHER" id="PTHR48078">
    <property type="entry name" value="THREONINE DEHYDRATASE, MITOCHONDRIAL-RELATED"/>
    <property type="match status" value="1"/>
</dbReference>
<comment type="similarity">
    <text evidence="5">Belongs to the serine/threonine dehydratase family.</text>
</comment>
<dbReference type="InterPro" id="IPR045865">
    <property type="entry name" value="ACT-like_dom_sf"/>
</dbReference>
<evidence type="ECO:0000256" key="12">
    <source>
        <dbReference type="ARBA" id="ARBA00022898"/>
    </source>
</evidence>
<keyword evidence="13" id="KW-0456">Lyase</keyword>
<evidence type="ECO:0000256" key="13">
    <source>
        <dbReference type="ARBA" id="ARBA00023239"/>
    </source>
</evidence>
<evidence type="ECO:0000256" key="14">
    <source>
        <dbReference type="ARBA" id="ARBA00023304"/>
    </source>
</evidence>
<evidence type="ECO:0000256" key="8">
    <source>
        <dbReference type="ARBA" id="ARBA00022605"/>
    </source>
</evidence>
<proteinExistence type="inferred from homology"/>
<evidence type="ECO:0000256" key="3">
    <source>
        <dbReference type="ARBA" id="ARBA00004229"/>
    </source>
</evidence>
<dbReference type="InterPro" id="IPR038110">
    <property type="entry name" value="TD_ACT-like_sf"/>
</dbReference>
<evidence type="ECO:0000256" key="10">
    <source>
        <dbReference type="ARBA" id="ARBA00022640"/>
    </source>
</evidence>